<keyword evidence="11 18" id="KW-0238">DNA-binding</keyword>
<comment type="PTM">
    <text evidence="18">Highly phosphorylated.</text>
</comment>
<evidence type="ECO:0000256" key="4">
    <source>
        <dbReference type="ARBA" id="ARBA00022581"/>
    </source>
</evidence>
<evidence type="ECO:0000256" key="1">
    <source>
        <dbReference type="ARBA" id="ARBA00022504"/>
    </source>
</evidence>
<evidence type="ECO:0000256" key="3">
    <source>
        <dbReference type="ARBA" id="ARBA00022562"/>
    </source>
</evidence>
<evidence type="ECO:0000256" key="6">
    <source>
        <dbReference type="ARBA" id="ARBA00022723"/>
    </source>
</evidence>
<comment type="subunit">
    <text evidence="18">Homodimer. Homooligomer. Interacts with host RB1; this interaction induces dissociation of RB1-E2F1 complex thereby disrupting RB1 activity. Interacts with host EP300; this interaction represses EP300 transcriptional activity. Interacts with protein E2; this interaction inhibits E7 oncogenic activity. Interacts with host TMEM173/STING; this interaction impairs the ability of TMEM173/STING to sense cytosolic DNA and promote the production of type I interferon (IFN-alpha and IFN-beta).</text>
</comment>
<proteinExistence type="inferred from homology"/>
<keyword evidence="17 18" id="KW-1078">G1/S host cell cycle checkpoint dysregulation by virus</keyword>
<keyword evidence="2 18" id="KW-0244">Early protein</keyword>
<dbReference type="Pfam" id="PF00527">
    <property type="entry name" value="E7"/>
    <property type="match status" value="1"/>
</dbReference>
<dbReference type="GO" id="GO:0006351">
    <property type="term" value="P:DNA-templated transcription"/>
    <property type="evidence" value="ECO:0007669"/>
    <property type="project" value="UniProtKB-UniRule"/>
</dbReference>
<evidence type="ECO:0000313" key="20">
    <source>
        <dbReference type="EMBL" id="BCW91351.1"/>
    </source>
</evidence>
<evidence type="ECO:0000256" key="13">
    <source>
        <dbReference type="ARBA" id="ARBA00023163"/>
    </source>
</evidence>
<dbReference type="GO" id="GO:0039502">
    <property type="term" value="P:symbiont-mediated suppression of host type I interferon-mediated signaling pathway"/>
    <property type="evidence" value="ECO:0007669"/>
    <property type="project" value="UniProtKB-UniRule"/>
</dbReference>
<evidence type="ECO:0000256" key="16">
    <source>
        <dbReference type="ARBA" id="ARBA00023280"/>
    </source>
</evidence>
<keyword evidence="15" id="KW-0922">Interferon antiviral system evasion</keyword>
<comment type="function">
    <text evidence="18">Plays a role in viral genome replication by driving entry of quiescent cells into the cell cycle. Stimulation of progression from G1 to S phase allows the virus to efficiently use the cellular DNA replicating machinery to achieve viral genome replication. E7 protein has both transforming and trans-activating activities. Induces the disassembly of the E2F1 transcription factor from RB1, with subsequent transcriptional activation of E2F1-regulated S-phase genes. Interferes with host histone deacetylation mediated by HDAC1 and HDAC2, leading to transcription activation. Plays also a role in the inhibition of both antiviral and antiproliferative functions of host interferon alpha. Interaction with host TMEM173/STING impairs the ability of TMEM173/STING to sense cytosolic DNA and promote the production of type I interferon (IFN-alpha and IFN-beta).</text>
</comment>
<evidence type="ECO:0000256" key="15">
    <source>
        <dbReference type="ARBA" id="ARBA00023258"/>
    </source>
</evidence>
<evidence type="ECO:0000256" key="17">
    <source>
        <dbReference type="ARBA" id="ARBA00023309"/>
    </source>
</evidence>
<comment type="domain">
    <text evidence="18">The E7 terminal domain is an intrinsically disordered domain, whose flexibility and conformational transitions confer target adaptability to the oncoprotein. It allows adaptation to a variety of protein targets and exposes the PEST degradation sequence that regulates its turnover in the cell.</text>
</comment>
<evidence type="ECO:0000256" key="19">
    <source>
        <dbReference type="PIRNR" id="PIRNR003407"/>
    </source>
</evidence>
<evidence type="ECO:0000256" key="18">
    <source>
        <dbReference type="HAMAP-Rule" id="MF_04004"/>
    </source>
</evidence>
<dbReference type="GO" id="GO:0039645">
    <property type="term" value="P:symbiont-mediated perturbation of host cell cycle G1/S transition checkpoint"/>
    <property type="evidence" value="ECO:0007669"/>
    <property type="project" value="UniProtKB-UniRule"/>
</dbReference>
<dbReference type="GO" id="GO:0008270">
    <property type="term" value="F:zinc ion binding"/>
    <property type="evidence" value="ECO:0007669"/>
    <property type="project" value="UniProtKB-KW"/>
</dbReference>
<dbReference type="GO" id="GO:0003700">
    <property type="term" value="F:DNA-binding transcription factor activity"/>
    <property type="evidence" value="ECO:0007669"/>
    <property type="project" value="UniProtKB-UniRule"/>
</dbReference>
<sequence length="101" mass="11249">MIGKEPQIRDIELDLDELVLPANLLASEEILEAEEEEEPESNPYRIVTCCILCHSTLRLVVSATDAQIRAQQDLFLAGLGIICPVCCRNNRHHGGQQGKRP</sequence>
<feature type="zinc finger region" evidence="18">
    <location>
        <begin position="50"/>
        <end position="86"/>
    </location>
</feature>
<keyword evidence="1 18" id="KW-1121">Modulation of host cell cycle by virus</keyword>
<dbReference type="InterPro" id="IPR000148">
    <property type="entry name" value="Papilloma_E7"/>
</dbReference>
<keyword evidence="6 18" id="KW-0479">Metal-binding</keyword>
<dbReference type="GO" id="GO:0019904">
    <property type="term" value="F:protein domain specific binding"/>
    <property type="evidence" value="ECO:0007669"/>
    <property type="project" value="UniProtKB-UniRule"/>
</dbReference>
<dbReference type="PIRSF" id="PIRSF003407">
    <property type="entry name" value="Papvi_E7"/>
    <property type="match status" value="1"/>
</dbReference>
<keyword evidence="3 18" id="KW-1048">Host nucleus</keyword>
<protein>
    <recommendedName>
        <fullName evidence="18 19">Protein E7</fullName>
    </recommendedName>
</protein>
<dbReference type="GO" id="GO:0052170">
    <property type="term" value="P:symbiont-mediated suppression of host innate immune response"/>
    <property type="evidence" value="ECO:0007669"/>
    <property type="project" value="UniProtKB-KW"/>
</dbReference>
<comment type="subcellular location">
    <subcellularLocation>
        <location evidence="18">Host cytoplasm</location>
    </subcellularLocation>
    <subcellularLocation>
        <location evidence="18">Host nucleus</location>
    </subcellularLocation>
    <text evidence="18">Predominantly found in the host nucleus.</text>
</comment>
<evidence type="ECO:0000256" key="7">
    <source>
        <dbReference type="ARBA" id="ARBA00022771"/>
    </source>
</evidence>
<reference evidence="20" key="2">
    <citation type="journal article" date="2018" name="J. Vet. Med. Sci.">
        <title>Detection of felis catus papillomavirus type 3 and 4 DNA from squamous cell carcinoma cases of cats in Japan.</title>
        <authorList>
            <person name="Yamashita-Kawanishi N."/>
            <person name="Sawanobori R."/>
            <person name="Matsumiya K."/>
            <person name="Uema A."/>
            <person name="Chambers J.K."/>
            <person name="Uchida K."/>
            <person name="Shimakura H."/>
            <person name="Tsuzuki M."/>
            <person name="Chang C.-Y."/>
            <person name="Chang H.-W."/>
            <person name="Haga T."/>
        </authorList>
    </citation>
    <scope>NUCLEOTIDE SEQUENCE</scope>
    <source>
        <strain evidence="20">13136</strain>
    </source>
</reference>
<keyword evidence="10 18" id="KW-0805">Transcription regulation</keyword>
<dbReference type="HAMAP" id="MF_04004">
    <property type="entry name" value="PPV_E7"/>
    <property type="match status" value="1"/>
</dbReference>
<keyword evidence="7 18" id="KW-0863">Zinc-finger</keyword>
<evidence type="ECO:0000256" key="12">
    <source>
        <dbReference type="ARBA" id="ARBA00023159"/>
    </source>
</evidence>
<reference evidence="20" key="3">
    <citation type="journal article" date="2021" name="Virus Genes">
        <title>Full-genome characterization of a novel Felis catus papillomavirus 4 subtype identified in a cutaneous squamous cell carcinoma of a domestic cat.</title>
        <authorList>
            <person name="Yamashita-Kawanishi N."/>
            <person name="Gushino Y."/>
            <person name="Chang C.-Y."/>
            <person name="Chang H."/>
            <person name="Chambers J.K."/>
            <person name="Uchida K."/>
            <person name="Haga T."/>
        </authorList>
    </citation>
    <scope>NUCLEOTIDE SEQUENCE</scope>
    <source>
        <strain evidence="20">13136</strain>
    </source>
</reference>
<keyword evidence="5 18" id="KW-1090">Inhibition of host innate immune response by virus</keyword>
<accession>A0A8D5WQS8</accession>
<evidence type="ECO:0000256" key="14">
    <source>
        <dbReference type="ARBA" id="ARBA00023200"/>
    </source>
</evidence>
<keyword evidence="8 18" id="KW-1114">Inhibition of host interferon signaling pathway by virus</keyword>
<evidence type="ECO:0000256" key="11">
    <source>
        <dbReference type="ARBA" id="ARBA00023125"/>
    </source>
</evidence>
<evidence type="ECO:0000256" key="8">
    <source>
        <dbReference type="ARBA" id="ARBA00022830"/>
    </source>
</evidence>
<organism evidence="20">
    <name type="scientific">Felis catus papillomavirus 4</name>
    <dbReference type="NCBI Taxonomy" id="1398507"/>
    <lineage>
        <taxon>Viruses</taxon>
        <taxon>Monodnaviria</taxon>
        <taxon>Shotokuvirae</taxon>
        <taxon>Cossaviricota</taxon>
        <taxon>Papovaviricetes</taxon>
        <taxon>Zurhausenvirales</taxon>
        <taxon>Papillomaviridae</taxon>
        <taxon>Firstpapillomavirinae</taxon>
        <taxon>Taupapillomavirus</taxon>
        <taxon>Taupapillomavirus 3</taxon>
    </lineage>
</organism>
<gene>
    <name evidence="18 20" type="primary">E7</name>
</gene>
<keyword evidence="13 18" id="KW-0804">Transcription</keyword>
<keyword evidence="14 18" id="KW-1035">Host cytoplasm</keyword>
<evidence type="ECO:0000256" key="5">
    <source>
        <dbReference type="ARBA" id="ARBA00022632"/>
    </source>
</evidence>
<dbReference type="GO" id="GO:0003677">
    <property type="term" value="F:DNA binding"/>
    <property type="evidence" value="ECO:0007669"/>
    <property type="project" value="UniProtKB-UniRule"/>
</dbReference>
<comment type="function">
    <text evidence="19">E7 protein has both transforming and trans-activating activities.</text>
</comment>
<dbReference type="GO" id="GO:0042025">
    <property type="term" value="C:host cell nucleus"/>
    <property type="evidence" value="ECO:0007669"/>
    <property type="project" value="UniProtKB-SubCell"/>
</dbReference>
<keyword evidence="16 18" id="KW-0899">Viral immunoevasion</keyword>
<name>A0A8D5WQS8_9PAPI</name>
<comment type="caution">
    <text evidence="18">Lacks conserved residue(s) required for the propagation of feature annotation.</text>
</comment>
<feature type="short sequence motif" description="Nuclear export signal" evidence="18">
    <location>
        <begin position="68"/>
        <end position="76"/>
    </location>
</feature>
<comment type="similarity">
    <text evidence="18 19">Belongs to the papillomaviridae E7 protein family.</text>
</comment>
<evidence type="ECO:0000256" key="2">
    <source>
        <dbReference type="ARBA" id="ARBA00022518"/>
    </source>
</evidence>
<keyword evidence="12 18" id="KW-0010">Activator</keyword>
<keyword evidence="9 18" id="KW-0862">Zinc</keyword>
<keyword evidence="4 18" id="KW-0945">Host-virus interaction</keyword>
<dbReference type="GO" id="GO:0030430">
    <property type="term" value="C:host cell cytoplasm"/>
    <property type="evidence" value="ECO:0007669"/>
    <property type="project" value="UniProtKB-SubCell"/>
</dbReference>
<reference evidence="20" key="1">
    <citation type="submission" date="2017-11" db="EMBL/GenBank/DDBJ databases">
        <authorList>
            <person name="Yamashita N."/>
            <person name="Sawanobori R."/>
            <person name="Matsumiya K."/>
            <person name="Haga T."/>
        </authorList>
    </citation>
    <scope>NUCLEOTIDE SEQUENCE</scope>
    <source>
        <strain evidence="20">13136</strain>
    </source>
</reference>
<evidence type="ECO:0000256" key="9">
    <source>
        <dbReference type="ARBA" id="ARBA00022833"/>
    </source>
</evidence>
<evidence type="ECO:0000256" key="10">
    <source>
        <dbReference type="ARBA" id="ARBA00023015"/>
    </source>
</evidence>
<dbReference type="EMBL" id="LC333412">
    <property type="protein sequence ID" value="BCW91351.1"/>
    <property type="molecule type" value="Genomic_DNA"/>
</dbReference>